<dbReference type="KEGG" id="ffl:HYN86_14210"/>
<dbReference type="RefSeq" id="WP_113678633.1">
    <property type="nucleotide sequence ID" value="NZ_CP030261.1"/>
</dbReference>
<keyword evidence="2" id="KW-1185">Reference proteome</keyword>
<evidence type="ECO:0000313" key="2">
    <source>
        <dbReference type="Proteomes" id="UP000251561"/>
    </source>
</evidence>
<accession>A0A344LUU5</accession>
<protein>
    <submittedName>
        <fullName evidence="1">Uncharacterized protein</fullName>
    </submittedName>
</protein>
<dbReference type="EMBL" id="CP030261">
    <property type="protein sequence ID" value="AXB57687.1"/>
    <property type="molecule type" value="Genomic_DNA"/>
</dbReference>
<proteinExistence type="predicted"/>
<sequence>MESEEEKVKGKITPHEALKILNGEGMNVTLEEATEILNFLKFIANAIVKKFLNENEENSSSQ</sequence>
<dbReference type="AlphaFoldDB" id="A0A344LUU5"/>
<organism evidence="1 2">
    <name type="scientific">Flavobacterium fluviale</name>
    <dbReference type="NCBI Taxonomy" id="2249356"/>
    <lineage>
        <taxon>Bacteria</taxon>
        <taxon>Pseudomonadati</taxon>
        <taxon>Bacteroidota</taxon>
        <taxon>Flavobacteriia</taxon>
        <taxon>Flavobacteriales</taxon>
        <taxon>Flavobacteriaceae</taxon>
        <taxon>Flavobacterium</taxon>
    </lineage>
</organism>
<dbReference type="OrthoDB" id="1375705at2"/>
<dbReference type="Proteomes" id="UP000251561">
    <property type="component" value="Chromosome"/>
</dbReference>
<evidence type="ECO:0000313" key="1">
    <source>
        <dbReference type="EMBL" id="AXB57687.1"/>
    </source>
</evidence>
<name>A0A344LUU5_9FLAO</name>
<reference evidence="1 2" key="1">
    <citation type="submission" date="2018-06" db="EMBL/GenBank/DDBJ databases">
        <title>Genome sequencing of Flavobacterium.</title>
        <authorList>
            <person name="Baek M.-G."/>
            <person name="Yi H."/>
        </authorList>
    </citation>
    <scope>NUCLEOTIDE SEQUENCE [LARGE SCALE GENOMIC DNA]</scope>
    <source>
        <strain evidence="1 2">HYN0086</strain>
    </source>
</reference>
<gene>
    <name evidence="1" type="ORF">HYN86_14210</name>
</gene>